<evidence type="ECO:0000313" key="3">
    <source>
        <dbReference type="EMBL" id="TCP04431.1"/>
    </source>
</evidence>
<dbReference type="PANTHER" id="PTHR22602:SF0">
    <property type="entry name" value="TRANSFERASE CAF17, MITOCHONDRIAL-RELATED"/>
    <property type="match status" value="1"/>
</dbReference>
<dbReference type="PANTHER" id="PTHR22602">
    <property type="entry name" value="TRANSFERASE CAF17, MITOCHONDRIAL-RELATED"/>
    <property type="match status" value="1"/>
</dbReference>
<dbReference type="EMBL" id="SLXD01000002">
    <property type="protein sequence ID" value="TCP04431.1"/>
    <property type="molecule type" value="Genomic_DNA"/>
</dbReference>
<dbReference type="SUPFAM" id="SSF103025">
    <property type="entry name" value="Folate-binding domain"/>
    <property type="match status" value="1"/>
</dbReference>
<dbReference type="InterPro" id="IPR006222">
    <property type="entry name" value="GCVT_N"/>
</dbReference>
<evidence type="ECO:0000256" key="1">
    <source>
        <dbReference type="ARBA" id="ARBA00022946"/>
    </source>
</evidence>
<reference evidence="3 4" key="1">
    <citation type="submission" date="2019-03" db="EMBL/GenBank/DDBJ databases">
        <title>Genomic Encyclopedia of Type Strains, Phase IV (KMG-IV): sequencing the most valuable type-strain genomes for metagenomic binning, comparative biology and taxonomic classification.</title>
        <authorList>
            <person name="Goeker M."/>
        </authorList>
    </citation>
    <scope>NUCLEOTIDE SEQUENCE [LARGE SCALE GENOMIC DNA]</scope>
    <source>
        <strain evidence="3 4">DSM 1709</strain>
    </source>
</reference>
<feature type="domain" description="GCVT N-terminal" evidence="2">
    <location>
        <begin position="25"/>
        <end position="134"/>
    </location>
</feature>
<organism evidence="3 4">
    <name type="scientific">Rubrivivax gelatinosus</name>
    <name type="common">Rhodocyclus gelatinosus</name>
    <name type="synonym">Rhodopseudomonas gelatinosa</name>
    <dbReference type="NCBI Taxonomy" id="28068"/>
    <lineage>
        <taxon>Bacteria</taxon>
        <taxon>Pseudomonadati</taxon>
        <taxon>Pseudomonadota</taxon>
        <taxon>Betaproteobacteria</taxon>
        <taxon>Burkholderiales</taxon>
        <taxon>Sphaerotilaceae</taxon>
        <taxon>Rubrivivax</taxon>
    </lineage>
</organism>
<proteinExistence type="predicted"/>
<dbReference type="Proteomes" id="UP000295106">
    <property type="component" value="Unassembled WGS sequence"/>
</dbReference>
<protein>
    <recommendedName>
        <fullName evidence="2">GCVT N-terminal domain-containing protein</fullName>
    </recommendedName>
</protein>
<evidence type="ECO:0000259" key="2">
    <source>
        <dbReference type="Pfam" id="PF01571"/>
    </source>
</evidence>
<evidence type="ECO:0000313" key="4">
    <source>
        <dbReference type="Proteomes" id="UP000295106"/>
    </source>
</evidence>
<dbReference type="InterPro" id="IPR017703">
    <property type="entry name" value="YgfZ/GCV_T_CS"/>
</dbReference>
<accession>A0A4R2MDI5</accession>
<dbReference type="AlphaFoldDB" id="A0A4R2MDI5"/>
<dbReference type="GO" id="GO:0016226">
    <property type="term" value="P:iron-sulfur cluster assembly"/>
    <property type="evidence" value="ECO:0007669"/>
    <property type="project" value="TreeGrafter"/>
</dbReference>
<dbReference type="InterPro" id="IPR045179">
    <property type="entry name" value="YgfZ/GcvT"/>
</dbReference>
<sequence>MIMGPMKSTVAAMSKLQGAVRLADWGVIRATGNDAAAFLQGQLTQDVLRLDAGSVRLAGYCTAKGRLLATFLIWRRGPAEFLLACSADLLPAVLKRLKMFVLRAKCQLEDASAEWPLWGLAGDAALAALGSAAPAAAWQRVAPDEGRELLRLDDVQGVPRWLFAGGEPPALPALAPEAWAWLEVQSAVPRIVAATVEQFVPQMVNLELVDGVNFQKGCYPGQEIVARSQYRGTLKRRAYLFDADAAAAAGQDLYAADDPAQPAGMVVAAAPSPDGAGAWAVLAETKIAALADGVALHLGAADGPALRPAALPYAIPAAEA</sequence>
<dbReference type="Gene3D" id="3.30.1360.120">
    <property type="entry name" value="Probable tRNA modification gtpase trme, domain 1"/>
    <property type="match status" value="1"/>
</dbReference>
<dbReference type="InterPro" id="IPR027266">
    <property type="entry name" value="TrmE/GcvT-like"/>
</dbReference>
<comment type="caution">
    <text evidence="3">The sequence shown here is derived from an EMBL/GenBank/DDBJ whole genome shotgun (WGS) entry which is preliminary data.</text>
</comment>
<gene>
    <name evidence="3" type="ORF">EV684_102184</name>
</gene>
<name>A0A4R2MDI5_RUBGE</name>
<keyword evidence="1" id="KW-0809">Transit peptide</keyword>
<dbReference type="NCBIfam" id="TIGR03317">
    <property type="entry name" value="ygfZ_signature"/>
    <property type="match status" value="1"/>
</dbReference>
<dbReference type="Pfam" id="PF01571">
    <property type="entry name" value="GCV_T"/>
    <property type="match status" value="1"/>
</dbReference>